<dbReference type="STRING" id="1121881.SAMN02745225_02153"/>
<reference evidence="11" key="1">
    <citation type="submission" date="2016-11" db="EMBL/GenBank/DDBJ databases">
        <authorList>
            <person name="Varghese N."/>
            <person name="Submissions S."/>
        </authorList>
    </citation>
    <scope>NUCLEOTIDE SEQUENCE [LARGE SCALE GENOMIC DNA]</scope>
    <source>
        <strain evidence="11">DSM 19514</strain>
    </source>
</reference>
<dbReference type="OrthoDB" id="3686848at2"/>
<keyword evidence="3" id="KW-0805">Transcription regulation</keyword>
<dbReference type="Proteomes" id="UP000184295">
    <property type="component" value="Unassembled WGS sequence"/>
</dbReference>
<dbReference type="SUPFAM" id="SSF52172">
    <property type="entry name" value="CheY-like"/>
    <property type="match status" value="1"/>
</dbReference>
<evidence type="ECO:0000313" key="11">
    <source>
        <dbReference type="Proteomes" id="UP000184295"/>
    </source>
</evidence>
<sequence length="224" mass="25041">MDNSKDKILVVDDEISQRKLIKTYLLKQDYDVIEAGDYVEAMKALDQSGPDLALVDVMLPGTDGYDLVRSIRTRSNIPIIMLTARGEEAAKVAGLEIGADDYVVKPYSPNEVLSRIRAQLRRAKGDRSHSSTVSVGDVHLDRAARRCFVGNKEIELSRREFDLLWIFATNPGKVFTRESLLMAGWGTSYVVEKTVDVHIASLRKKLGDVLNIKSLRGIGYRLDT</sequence>
<evidence type="ECO:0000256" key="3">
    <source>
        <dbReference type="ARBA" id="ARBA00023015"/>
    </source>
</evidence>
<dbReference type="Pfam" id="PF00486">
    <property type="entry name" value="Trans_reg_C"/>
    <property type="match status" value="1"/>
</dbReference>
<evidence type="ECO:0000256" key="7">
    <source>
        <dbReference type="PROSITE-ProRule" id="PRU01091"/>
    </source>
</evidence>
<gene>
    <name evidence="10" type="ORF">SAMN02745225_02153</name>
</gene>
<dbReference type="GO" id="GO:0005829">
    <property type="term" value="C:cytosol"/>
    <property type="evidence" value="ECO:0007669"/>
    <property type="project" value="TreeGrafter"/>
</dbReference>
<organism evidence="10 11">
    <name type="scientific">Ferrithrix thermotolerans DSM 19514</name>
    <dbReference type="NCBI Taxonomy" id="1121881"/>
    <lineage>
        <taxon>Bacteria</taxon>
        <taxon>Bacillati</taxon>
        <taxon>Actinomycetota</taxon>
        <taxon>Acidimicrobiia</taxon>
        <taxon>Acidimicrobiales</taxon>
        <taxon>Acidimicrobiaceae</taxon>
        <taxon>Ferrithrix</taxon>
    </lineage>
</organism>
<dbReference type="InterPro" id="IPR039420">
    <property type="entry name" value="WalR-like"/>
</dbReference>
<proteinExistence type="predicted"/>
<dbReference type="FunFam" id="3.40.50.2300:FF:000001">
    <property type="entry name" value="DNA-binding response regulator PhoB"/>
    <property type="match status" value="1"/>
</dbReference>
<dbReference type="RefSeq" id="WP_072792346.1">
    <property type="nucleotide sequence ID" value="NZ_FQUL01000046.1"/>
</dbReference>
<dbReference type="SMART" id="SM00862">
    <property type="entry name" value="Trans_reg_C"/>
    <property type="match status" value="1"/>
</dbReference>
<evidence type="ECO:0000256" key="5">
    <source>
        <dbReference type="ARBA" id="ARBA00023163"/>
    </source>
</evidence>
<feature type="domain" description="Response regulatory" evidence="8">
    <location>
        <begin position="7"/>
        <end position="120"/>
    </location>
</feature>
<accession>A0A1M4XVK8</accession>
<evidence type="ECO:0000313" key="10">
    <source>
        <dbReference type="EMBL" id="SHE97470.1"/>
    </source>
</evidence>
<dbReference type="PANTHER" id="PTHR48111:SF1">
    <property type="entry name" value="TWO-COMPONENT RESPONSE REGULATOR ORR33"/>
    <property type="match status" value="1"/>
</dbReference>
<keyword evidence="4 7" id="KW-0238">DNA-binding</keyword>
<dbReference type="Gene3D" id="1.10.10.10">
    <property type="entry name" value="Winged helix-like DNA-binding domain superfamily/Winged helix DNA-binding domain"/>
    <property type="match status" value="1"/>
</dbReference>
<dbReference type="GO" id="GO:0006355">
    <property type="term" value="P:regulation of DNA-templated transcription"/>
    <property type="evidence" value="ECO:0007669"/>
    <property type="project" value="InterPro"/>
</dbReference>
<dbReference type="PANTHER" id="PTHR48111">
    <property type="entry name" value="REGULATOR OF RPOS"/>
    <property type="match status" value="1"/>
</dbReference>
<name>A0A1M4XVK8_9ACTN</name>
<feature type="domain" description="OmpR/PhoB-type" evidence="9">
    <location>
        <begin position="130"/>
        <end position="224"/>
    </location>
</feature>
<dbReference type="SMART" id="SM00448">
    <property type="entry name" value="REC"/>
    <property type="match status" value="1"/>
</dbReference>
<dbReference type="EMBL" id="FQUL01000046">
    <property type="protein sequence ID" value="SHE97470.1"/>
    <property type="molecule type" value="Genomic_DNA"/>
</dbReference>
<keyword evidence="11" id="KW-1185">Reference proteome</keyword>
<evidence type="ECO:0000256" key="1">
    <source>
        <dbReference type="ARBA" id="ARBA00022553"/>
    </source>
</evidence>
<evidence type="ECO:0000259" key="8">
    <source>
        <dbReference type="PROSITE" id="PS50110"/>
    </source>
</evidence>
<protein>
    <submittedName>
        <fullName evidence="10">Two-component system, OmpR family, response regulator ResD</fullName>
    </submittedName>
</protein>
<keyword evidence="1 6" id="KW-0597">Phosphoprotein</keyword>
<keyword evidence="2" id="KW-0902">Two-component regulatory system</keyword>
<evidence type="ECO:0000256" key="4">
    <source>
        <dbReference type="ARBA" id="ARBA00023125"/>
    </source>
</evidence>
<dbReference type="PROSITE" id="PS50110">
    <property type="entry name" value="RESPONSE_REGULATORY"/>
    <property type="match status" value="1"/>
</dbReference>
<evidence type="ECO:0000256" key="6">
    <source>
        <dbReference type="PROSITE-ProRule" id="PRU00169"/>
    </source>
</evidence>
<dbReference type="GO" id="GO:0000156">
    <property type="term" value="F:phosphorelay response regulator activity"/>
    <property type="evidence" value="ECO:0007669"/>
    <property type="project" value="TreeGrafter"/>
</dbReference>
<dbReference type="InterPro" id="IPR011006">
    <property type="entry name" value="CheY-like_superfamily"/>
</dbReference>
<dbReference type="PROSITE" id="PS51755">
    <property type="entry name" value="OMPR_PHOB"/>
    <property type="match status" value="1"/>
</dbReference>
<evidence type="ECO:0000259" key="9">
    <source>
        <dbReference type="PROSITE" id="PS51755"/>
    </source>
</evidence>
<dbReference type="InterPro" id="IPR001789">
    <property type="entry name" value="Sig_transdc_resp-reg_receiver"/>
</dbReference>
<evidence type="ECO:0000256" key="2">
    <source>
        <dbReference type="ARBA" id="ARBA00023012"/>
    </source>
</evidence>
<dbReference type="GO" id="GO:0000976">
    <property type="term" value="F:transcription cis-regulatory region binding"/>
    <property type="evidence" value="ECO:0007669"/>
    <property type="project" value="TreeGrafter"/>
</dbReference>
<feature type="modified residue" description="4-aspartylphosphate" evidence="6">
    <location>
        <position position="56"/>
    </location>
</feature>
<dbReference type="Pfam" id="PF00072">
    <property type="entry name" value="Response_reg"/>
    <property type="match status" value="1"/>
</dbReference>
<feature type="DNA-binding region" description="OmpR/PhoB-type" evidence="7">
    <location>
        <begin position="130"/>
        <end position="224"/>
    </location>
</feature>
<dbReference type="GO" id="GO:0032993">
    <property type="term" value="C:protein-DNA complex"/>
    <property type="evidence" value="ECO:0007669"/>
    <property type="project" value="TreeGrafter"/>
</dbReference>
<dbReference type="Gene3D" id="3.40.50.2300">
    <property type="match status" value="1"/>
</dbReference>
<dbReference type="InterPro" id="IPR001867">
    <property type="entry name" value="OmpR/PhoB-type_DNA-bd"/>
</dbReference>
<dbReference type="InterPro" id="IPR036388">
    <property type="entry name" value="WH-like_DNA-bd_sf"/>
</dbReference>
<dbReference type="Gene3D" id="6.10.250.690">
    <property type="match status" value="1"/>
</dbReference>
<keyword evidence="5" id="KW-0804">Transcription</keyword>
<dbReference type="CDD" id="cd00383">
    <property type="entry name" value="trans_reg_C"/>
    <property type="match status" value="1"/>
</dbReference>
<dbReference type="AlphaFoldDB" id="A0A1M4XVK8"/>